<feature type="region of interest" description="Disordered" evidence="1">
    <location>
        <begin position="38"/>
        <end position="59"/>
    </location>
</feature>
<evidence type="ECO:0000313" key="2">
    <source>
        <dbReference type="EMBL" id="JAD63777.1"/>
    </source>
</evidence>
<evidence type="ECO:0000256" key="1">
    <source>
        <dbReference type="SAM" id="MobiDB-lite"/>
    </source>
</evidence>
<reference evidence="2" key="2">
    <citation type="journal article" date="2015" name="Data Brief">
        <title>Shoot transcriptome of the giant reed, Arundo donax.</title>
        <authorList>
            <person name="Barrero R.A."/>
            <person name="Guerrero F.D."/>
            <person name="Moolhuijzen P."/>
            <person name="Goolsby J.A."/>
            <person name="Tidwell J."/>
            <person name="Bellgard S.E."/>
            <person name="Bellgard M.I."/>
        </authorList>
    </citation>
    <scope>NUCLEOTIDE SEQUENCE</scope>
    <source>
        <tissue evidence="2">Shoot tissue taken approximately 20 cm above the soil surface</tissue>
    </source>
</reference>
<protein>
    <submittedName>
        <fullName evidence="2">Uncharacterized protein</fullName>
    </submittedName>
</protein>
<proteinExistence type="predicted"/>
<reference evidence="2" key="1">
    <citation type="submission" date="2014-09" db="EMBL/GenBank/DDBJ databases">
        <authorList>
            <person name="Magalhaes I.L.F."/>
            <person name="Oliveira U."/>
            <person name="Santos F.R."/>
            <person name="Vidigal T.H.D.A."/>
            <person name="Brescovit A.D."/>
            <person name="Santos A.J."/>
        </authorList>
    </citation>
    <scope>NUCLEOTIDE SEQUENCE</scope>
    <source>
        <tissue evidence="2">Shoot tissue taken approximately 20 cm above the soil surface</tissue>
    </source>
</reference>
<organism evidence="2">
    <name type="scientific">Arundo donax</name>
    <name type="common">Giant reed</name>
    <name type="synonym">Donax arundinaceus</name>
    <dbReference type="NCBI Taxonomy" id="35708"/>
    <lineage>
        <taxon>Eukaryota</taxon>
        <taxon>Viridiplantae</taxon>
        <taxon>Streptophyta</taxon>
        <taxon>Embryophyta</taxon>
        <taxon>Tracheophyta</taxon>
        <taxon>Spermatophyta</taxon>
        <taxon>Magnoliopsida</taxon>
        <taxon>Liliopsida</taxon>
        <taxon>Poales</taxon>
        <taxon>Poaceae</taxon>
        <taxon>PACMAD clade</taxon>
        <taxon>Arundinoideae</taxon>
        <taxon>Arundineae</taxon>
        <taxon>Arundo</taxon>
    </lineage>
</organism>
<name>A0A0A9BWY6_ARUDO</name>
<accession>A0A0A9BWY6</accession>
<dbReference type="AlphaFoldDB" id="A0A0A9BWY6"/>
<dbReference type="EMBL" id="GBRH01234118">
    <property type="protein sequence ID" value="JAD63777.1"/>
    <property type="molecule type" value="Transcribed_RNA"/>
</dbReference>
<sequence length="59" mass="6323">MILHPHGRAPEPETAHYPSSVGVEVVVGADCGHVGLEGQGQLEQQWRTLEADSTQQTST</sequence>